<accession>A0A9P6IQ72</accession>
<gene>
    <name evidence="1" type="ORF">BGZ65_012972</name>
</gene>
<dbReference type="Proteomes" id="UP000749646">
    <property type="component" value="Unassembled WGS sequence"/>
</dbReference>
<evidence type="ECO:0000313" key="1">
    <source>
        <dbReference type="EMBL" id="KAF9943938.1"/>
    </source>
</evidence>
<proteinExistence type="predicted"/>
<keyword evidence="2" id="KW-1185">Reference proteome</keyword>
<feature type="non-terminal residue" evidence="1">
    <location>
        <position position="1"/>
    </location>
</feature>
<name>A0A9P6IQ72_9FUNG</name>
<protein>
    <submittedName>
        <fullName evidence="1">Uncharacterized protein</fullName>
    </submittedName>
</protein>
<dbReference type="AlphaFoldDB" id="A0A9P6IQ72"/>
<feature type="non-terminal residue" evidence="1">
    <location>
        <position position="74"/>
    </location>
</feature>
<comment type="caution">
    <text evidence="1">The sequence shown here is derived from an EMBL/GenBank/DDBJ whole genome shotgun (WGS) entry which is preliminary data.</text>
</comment>
<sequence length="74" mass="7971">EKQQVGRKTDGNIACVSPALELGAMETAKEDSAGPKSTKALMDGLKLAKTLKDHLDMIQEMLTTGREVTRQLAT</sequence>
<organism evidence="1 2">
    <name type="scientific">Modicella reniformis</name>
    <dbReference type="NCBI Taxonomy" id="1440133"/>
    <lineage>
        <taxon>Eukaryota</taxon>
        <taxon>Fungi</taxon>
        <taxon>Fungi incertae sedis</taxon>
        <taxon>Mucoromycota</taxon>
        <taxon>Mortierellomycotina</taxon>
        <taxon>Mortierellomycetes</taxon>
        <taxon>Mortierellales</taxon>
        <taxon>Mortierellaceae</taxon>
        <taxon>Modicella</taxon>
    </lineage>
</organism>
<evidence type="ECO:0000313" key="2">
    <source>
        <dbReference type="Proteomes" id="UP000749646"/>
    </source>
</evidence>
<reference evidence="1" key="1">
    <citation type="journal article" date="2020" name="Fungal Divers.">
        <title>Resolving the Mortierellaceae phylogeny through synthesis of multi-gene phylogenetics and phylogenomics.</title>
        <authorList>
            <person name="Vandepol N."/>
            <person name="Liber J."/>
            <person name="Desiro A."/>
            <person name="Na H."/>
            <person name="Kennedy M."/>
            <person name="Barry K."/>
            <person name="Grigoriev I.V."/>
            <person name="Miller A.N."/>
            <person name="O'Donnell K."/>
            <person name="Stajich J.E."/>
            <person name="Bonito G."/>
        </authorList>
    </citation>
    <scope>NUCLEOTIDE SEQUENCE</scope>
    <source>
        <strain evidence="1">MES-2147</strain>
    </source>
</reference>
<dbReference type="EMBL" id="JAAAHW010008704">
    <property type="protein sequence ID" value="KAF9943938.1"/>
    <property type="molecule type" value="Genomic_DNA"/>
</dbReference>
<dbReference type="OrthoDB" id="2441193at2759"/>